<evidence type="ECO:0000313" key="1">
    <source>
        <dbReference type="Proteomes" id="UP000887580"/>
    </source>
</evidence>
<dbReference type="WBParaSite" id="PS1159_v2.g17240.t1">
    <property type="protein sequence ID" value="PS1159_v2.g17240.t1"/>
    <property type="gene ID" value="PS1159_v2.g17240"/>
</dbReference>
<sequence>MVADIVNLDESINGHTITIGWLLESLRENDKTFQKLHGHRSVKEVTWKDVSDGKGFASEILRCILTFVDSVNPTDIYTTVLKVPGFDRIENELSKQLGDEKKIKEMMSSLNDIHYFECCFYNKLAPILDVPIPKVFKTLEWIKGKQNGCIHMEDLTTRGKVISFFEDVNLTQVKALVRHLAHMHKNILSCDSKIWQGKYVKNREIGANFVDMIKPMIEPFLKNSKREDVFRPIVEKYEKLLVNKDFVKYVILESYKEQNIKPVINHGDCHSQNIMFAIDEEGNVQNDIAAFVDWQTVQEGSPMADLARFLGLCTNGTVRRQAEIFVFDYYLECLTKEFDGDKTKVPYTTEQLRREYNNYFLSQIVCFFGTIDFMLAAVKEENQAIRDAYRDYAILKALHAFEDGQRLLEGEMKDVYEKYGM</sequence>
<dbReference type="Proteomes" id="UP000887580">
    <property type="component" value="Unplaced"/>
</dbReference>
<proteinExistence type="predicted"/>
<name>A0AC35FIG4_9BILA</name>
<protein>
    <submittedName>
        <fullName evidence="2">CHK kinase-like domain-containing protein</fullName>
    </submittedName>
</protein>
<reference evidence="2" key="1">
    <citation type="submission" date="2022-11" db="UniProtKB">
        <authorList>
            <consortium name="WormBaseParasite"/>
        </authorList>
    </citation>
    <scope>IDENTIFICATION</scope>
</reference>
<evidence type="ECO:0000313" key="2">
    <source>
        <dbReference type="WBParaSite" id="PS1159_v2.g17240.t1"/>
    </source>
</evidence>
<accession>A0AC35FIG4</accession>
<organism evidence="1 2">
    <name type="scientific">Panagrolaimus sp. PS1159</name>
    <dbReference type="NCBI Taxonomy" id="55785"/>
    <lineage>
        <taxon>Eukaryota</taxon>
        <taxon>Metazoa</taxon>
        <taxon>Ecdysozoa</taxon>
        <taxon>Nematoda</taxon>
        <taxon>Chromadorea</taxon>
        <taxon>Rhabditida</taxon>
        <taxon>Tylenchina</taxon>
        <taxon>Panagrolaimomorpha</taxon>
        <taxon>Panagrolaimoidea</taxon>
        <taxon>Panagrolaimidae</taxon>
        <taxon>Panagrolaimus</taxon>
    </lineage>
</organism>